<dbReference type="EMBL" id="JAXCGZ010015787">
    <property type="protein sequence ID" value="KAK7069825.1"/>
    <property type="molecule type" value="Genomic_DNA"/>
</dbReference>
<dbReference type="Proteomes" id="UP001381693">
    <property type="component" value="Unassembled WGS sequence"/>
</dbReference>
<keyword evidence="4" id="KW-1185">Reference proteome</keyword>
<feature type="transmembrane region" description="Helical" evidence="1">
    <location>
        <begin position="280"/>
        <end position="304"/>
    </location>
</feature>
<proteinExistence type="predicted"/>
<feature type="transmembrane region" description="Helical" evidence="1">
    <location>
        <begin position="364"/>
        <end position="386"/>
    </location>
</feature>
<protein>
    <recommendedName>
        <fullName evidence="5">Odorant receptor</fullName>
    </recommendedName>
</protein>
<evidence type="ECO:0000256" key="2">
    <source>
        <dbReference type="SAM" id="SignalP"/>
    </source>
</evidence>
<name>A0AAN8WPD7_HALRR</name>
<accession>A0AAN8WPD7</accession>
<gene>
    <name evidence="3" type="ORF">SK128_007907</name>
</gene>
<organism evidence="3 4">
    <name type="scientific">Halocaridina rubra</name>
    <name type="common">Hawaiian red shrimp</name>
    <dbReference type="NCBI Taxonomy" id="373956"/>
    <lineage>
        <taxon>Eukaryota</taxon>
        <taxon>Metazoa</taxon>
        <taxon>Ecdysozoa</taxon>
        <taxon>Arthropoda</taxon>
        <taxon>Crustacea</taxon>
        <taxon>Multicrustacea</taxon>
        <taxon>Malacostraca</taxon>
        <taxon>Eumalacostraca</taxon>
        <taxon>Eucarida</taxon>
        <taxon>Decapoda</taxon>
        <taxon>Pleocyemata</taxon>
        <taxon>Caridea</taxon>
        <taxon>Atyoidea</taxon>
        <taxon>Atyidae</taxon>
        <taxon>Halocaridina</taxon>
    </lineage>
</organism>
<evidence type="ECO:0000256" key="1">
    <source>
        <dbReference type="SAM" id="Phobius"/>
    </source>
</evidence>
<keyword evidence="1" id="KW-0812">Transmembrane</keyword>
<feature type="chain" id="PRO_5042819643" description="Odorant receptor" evidence="2">
    <location>
        <begin position="21"/>
        <end position="435"/>
    </location>
</feature>
<comment type="caution">
    <text evidence="3">The sequence shown here is derived from an EMBL/GenBank/DDBJ whole genome shotgun (WGS) entry which is preliminary data.</text>
</comment>
<dbReference type="AlphaFoldDB" id="A0AAN8WPD7"/>
<evidence type="ECO:0000313" key="3">
    <source>
        <dbReference type="EMBL" id="KAK7069825.1"/>
    </source>
</evidence>
<keyword evidence="1" id="KW-0472">Membrane</keyword>
<feature type="signal peptide" evidence="2">
    <location>
        <begin position="1"/>
        <end position="20"/>
    </location>
</feature>
<keyword evidence="1" id="KW-1133">Transmembrane helix</keyword>
<reference evidence="3 4" key="1">
    <citation type="submission" date="2023-11" db="EMBL/GenBank/DDBJ databases">
        <title>Halocaridina rubra genome assembly.</title>
        <authorList>
            <person name="Smith C."/>
        </authorList>
    </citation>
    <scope>NUCLEOTIDE SEQUENCE [LARGE SCALE GENOMIC DNA]</scope>
    <source>
        <strain evidence="3">EP-1</strain>
        <tissue evidence="3">Whole</tissue>
    </source>
</reference>
<sequence>MHTQFHPVLIICKILRLLGAFPYSIKTGQCKRQGYQKQRGSVSVNEESPSTATIYTETSIQADNDNGGCFILFIEHSAISSDRSYLTPDSCECDCNYCRSEENLYSHLSWKIVRTGDAHGTAQWLSEIEQSAINFHVAIISDGYILRDIILCWSPALQRNICRKYTAGLFNVRNYIFGNRFLRGPLFRMAYCTVTKTSEMLLDVTLRNYYGKIKQSINEIGVNDENKTPFLVKGQESGRIHVEYDRNRNTDNNNIYSSGESNICAIIIETDKIREKLIKYASFPVLLDLVQYLFAAIAYTFMVMTTNESAMYLVIQVMAMMKVVLILCSTDSLAIKVGISFYHQGSPQWINRLHIALSPWSSSVTIHTLMVSLTTFIILFGIPFSFQPSTSILSLFLSTYLSSFLSTCPNHLRLAFFTTSTNHPICAATLRLYNH</sequence>
<keyword evidence="2" id="KW-0732">Signal</keyword>
<evidence type="ECO:0008006" key="5">
    <source>
        <dbReference type="Google" id="ProtNLM"/>
    </source>
</evidence>
<evidence type="ECO:0000313" key="4">
    <source>
        <dbReference type="Proteomes" id="UP001381693"/>
    </source>
</evidence>